<keyword evidence="8 13" id="KW-0472">Membrane</keyword>
<keyword evidence="10" id="KW-0325">Glycoprotein</keyword>
<evidence type="ECO:0000256" key="13">
    <source>
        <dbReference type="RuleBase" id="RU363047"/>
    </source>
</evidence>
<evidence type="ECO:0000256" key="8">
    <source>
        <dbReference type="ARBA" id="ARBA00023136"/>
    </source>
</evidence>
<comment type="similarity">
    <text evidence="12">Belongs to the G-protein coupled receptor 1 family.</text>
</comment>
<keyword evidence="5 13" id="KW-0552">Olfaction</keyword>
<keyword evidence="4 12" id="KW-0812">Transmembrane</keyword>
<feature type="transmembrane region" description="Helical" evidence="13">
    <location>
        <begin position="88"/>
        <end position="111"/>
    </location>
</feature>
<dbReference type="GO" id="GO:0004984">
    <property type="term" value="F:olfactory receptor activity"/>
    <property type="evidence" value="ECO:0007669"/>
    <property type="project" value="InterPro"/>
</dbReference>
<evidence type="ECO:0000313" key="14">
    <source>
        <dbReference type="EMBL" id="KAG8449766.1"/>
    </source>
</evidence>
<proteinExistence type="inferred from homology"/>
<keyword evidence="9 12" id="KW-0675">Receptor</keyword>
<dbReference type="PROSITE" id="PS00237">
    <property type="entry name" value="G_PROTEIN_RECEP_F1_1"/>
    <property type="match status" value="1"/>
</dbReference>
<evidence type="ECO:0000256" key="1">
    <source>
        <dbReference type="ARBA" id="ARBA00004651"/>
    </source>
</evidence>
<protein>
    <recommendedName>
        <fullName evidence="13">Olfactory receptor</fullName>
    </recommendedName>
</protein>
<evidence type="ECO:0000256" key="6">
    <source>
        <dbReference type="ARBA" id="ARBA00022989"/>
    </source>
</evidence>
<keyword evidence="11 12" id="KW-0807">Transducer</keyword>
<dbReference type="PANTHER" id="PTHR26452">
    <property type="entry name" value="OLFACTORY RECEPTOR"/>
    <property type="match status" value="1"/>
</dbReference>
<dbReference type="PRINTS" id="PR00237">
    <property type="entry name" value="GPCRRHODOPSN"/>
</dbReference>
<feature type="transmembrane region" description="Helical" evidence="13">
    <location>
        <begin position="24"/>
        <end position="48"/>
    </location>
</feature>
<evidence type="ECO:0000256" key="5">
    <source>
        <dbReference type="ARBA" id="ARBA00022725"/>
    </source>
</evidence>
<accession>A0A8T2K5E4</accession>
<evidence type="ECO:0000256" key="12">
    <source>
        <dbReference type="RuleBase" id="RU000688"/>
    </source>
</evidence>
<dbReference type="InterPro" id="IPR000725">
    <property type="entry name" value="Olfact_rcpt"/>
</dbReference>
<keyword evidence="6 13" id="KW-1133">Transmembrane helix</keyword>
<keyword evidence="15" id="KW-1185">Reference proteome</keyword>
<comment type="caution">
    <text evidence="14">The sequence shown here is derived from an EMBL/GenBank/DDBJ whole genome shotgun (WGS) entry which is preliminary data.</text>
</comment>
<dbReference type="PRINTS" id="PR00245">
    <property type="entry name" value="OLFACTORYR"/>
</dbReference>
<feature type="transmembrane region" description="Helical" evidence="13">
    <location>
        <begin position="197"/>
        <end position="222"/>
    </location>
</feature>
<dbReference type="GO" id="GO:0005886">
    <property type="term" value="C:plasma membrane"/>
    <property type="evidence" value="ECO:0007669"/>
    <property type="project" value="UniProtKB-SubCell"/>
</dbReference>
<evidence type="ECO:0000256" key="2">
    <source>
        <dbReference type="ARBA" id="ARBA00022475"/>
    </source>
</evidence>
<reference evidence="14" key="1">
    <citation type="thesis" date="2020" institute="ProQuest LLC" country="789 East Eisenhower Parkway, Ann Arbor, MI, USA">
        <title>Comparative Genomics and Chromosome Evolution.</title>
        <authorList>
            <person name="Mudd A.B."/>
        </authorList>
    </citation>
    <scope>NUCLEOTIDE SEQUENCE</scope>
    <source>
        <strain evidence="14">Female2</strain>
        <tissue evidence="14">Blood</tissue>
    </source>
</reference>
<feature type="transmembrane region" description="Helical" evidence="13">
    <location>
        <begin position="271"/>
        <end position="289"/>
    </location>
</feature>
<keyword evidence="3 13" id="KW-0716">Sensory transduction</keyword>
<gene>
    <name evidence="14" type="ORF">GDO86_016426</name>
</gene>
<evidence type="ECO:0000256" key="11">
    <source>
        <dbReference type="ARBA" id="ARBA00023224"/>
    </source>
</evidence>
<evidence type="ECO:0000256" key="7">
    <source>
        <dbReference type="ARBA" id="ARBA00023040"/>
    </source>
</evidence>
<keyword evidence="7 12" id="KW-0297">G-protein coupled receptor</keyword>
<evidence type="ECO:0000256" key="10">
    <source>
        <dbReference type="ARBA" id="ARBA00023180"/>
    </source>
</evidence>
<feature type="transmembrane region" description="Helical" evidence="13">
    <location>
        <begin position="132"/>
        <end position="151"/>
    </location>
</feature>
<dbReference type="AlphaFoldDB" id="A0A8T2K5E4"/>
<sequence length="306" mass="35585">MFHQNQTGFILQGLFSDPEKQIPLFFVFFLIYIFTLLGNLLIIMLIYFSPQLHNPMYFFLCNLSITDMSSSSITQPKLLSMLLQKNNAISFTGCMTQLYCFMFFTGTEFFSLTAMAYDRYVAICNPLRYHILMRRSVFVLLTTLCWVFGMLDPLPHTMLISQLPFCRSRVVNHFFCDMSVLLKLSCVDTSSIETMTYLFGLLVELPTFFLLIISYVYILCTILKIRSEQSRQKAFSTCSSHLIVVILFYGTVWIMYLRPISQYSANQSKPFSLLYTAVIPLVNPFIYTLRNKDVRQSICILKHILK</sequence>
<dbReference type="GO" id="GO:0004930">
    <property type="term" value="F:G protein-coupled receptor activity"/>
    <property type="evidence" value="ECO:0007669"/>
    <property type="project" value="UniProtKB-KW"/>
</dbReference>
<dbReference type="OrthoDB" id="5967130at2759"/>
<evidence type="ECO:0000256" key="4">
    <source>
        <dbReference type="ARBA" id="ARBA00022692"/>
    </source>
</evidence>
<organism evidence="14 15">
    <name type="scientific">Hymenochirus boettgeri</name>
    <name type="common">Congo dwarf clawed frog</name>
    <dbReference type="NCBI Taxonomy" id="247094"/>
    <lineage>
        <taxon>Eukaryota</taxon>
        <taxon>Metazoa</taxon>
        <taxon>Chordata</taxon>
        <taxon>Craniata</taxon>
        <taxon>Vertebrata</taxon>
        <taxon>Euteleostomi</taxon>
        <taxon>Amphibia</taxon>
        <taxon>Batrachia</taxon>
        <taxon>Anura</taxon>
        <taxon>Pipoidea</taxon>
        <taxon>Pipidae</taxon>
        <taxon>Pipinae</taxon>
        <taxon>Hymenochirus</taxon>
    </lineage>
</organism>
<evidence type="ECO:0000256" key="3">
    <source>
        <dbReference type="ARBA" id="ARBA00022606"/>
    </source>
</evidence>
<evidence type="ECO:0000256" key="9">
    <source>
        <dbReference type="ARBA" id="ARBA00023170"/>
    </source>
</evidence>
<feature type="transmembrane region" description="Helical" evidence="13">
    <location>
        <begin position="234"/>
        <end position="256"/>
    </location>
</feature>
<dbReference type="Proteomes" id="UP000812440">
    <property type="component" value="Chromosome 8_10"/>
</dbReference>
<dbReference type="InterPro" id="IPR000276">
    <property type="entry name" value="GPCR_Rhodpsn"/>
</dbReference>
<keyword evidence="2 13" id="KW-1003">Cell membrane</keyword>
<dbReference type="SUPFAM" id="SSF81321">
    <property type="entry name" value="Family A G protein-coupled receptor-like"/>
    <property type="match status" value="1"/>
</dbReference>
<evidence type="ECO:0000313" key="15">
    <source>
        <dbReference type="Proteomes" id="UP000812440"/>
    </source>
</evidence>
<dbReference type="InterPro" id="IPR050516">
    <property type="entry name" value="Olfactory_GPCR"/>
</dbReference>
<dbReference type="FunFam" id="1.20.1070.10:FF:000010">
    <property type="entry name" value="Olfactory receptor"/>
    <property type="match status" value="1"/>
</dbReference>
<comment type="subcellular location">
    <subcellularLocation>
        <location evidence="1 13">Cell membrane</location>
        <topology evidence="1 13">Multi-pass membrane protein</topology>
    </subcellularLocation>
</comment>
<dbReference type="Pfam" id="PF13853">
    <property type="entry name" value="7tm_4"/>
    <property type="match status" value="1"/>
</dbReference>
<dbReference type="Gene3D" id="1.20.1070.10">
    <property type="entry name" value="Rhodopsin 7-helix transmembrane proteins"/>
    <property type="match status" value="1"/>
</dbReference>
<dbReference type="EMBL" id="JAACNH010000003">
    <property type="protein sequence ID" value="KAG8449766.1"/>
    <property type="molecule type" value="Genomic_DNA"/>
</dbReference>
<name>A0A8T2K5E4_9PIPI</name>
<dbReference type="CDD" id="cd13954">
    <property type="entry name" value="7tmA_OR"/>
    <property type="match status" value="1"/>
</dbReference>